<name>A0A9N9K199_9GLOM</name>
<feature type="non-terminal residue" evidence="2">
    <location>
        <position position="1"/>
    </location>
</feature>
<comment type="caution">
    <text evidence="2">The sequence shown here is derived from an EMBL/GenBank/DDBJ whole genome shotgun (WGS) entry which is preliminary data.</text>
</comment>
<accession>A0A9N9K199</accession>
<reference evidence="2" key="1">
    <citation type="submission" date="2021-06" db="EMBL/GenBank/DDBJ databases">
        <authorList>
            <person name="Kallberg Y."/>
            <person name="Tangrot J."/>
            <person name="Rosling A."/>
        </authorList>
    </citation>
    <scope>NUCLEOTIDE SEQUENCE</scope>
    <source>
        <strain evidence="2">MA453B</strain>
    </source>
</reference>
<feature type="non-terminal residue" evidence="2">
    <location>
        <position position="43"/>
    </location>
</feature>
<proteinExistence type="predicted"/>
<sequence>TKETRPLKVQGKPRNNQTPKEVFEKNHGALIVTQCVYVLSSKK</sequence>
<evidence type="ECO:0000313" key="3">
    <source>
        <dbReference type="Proteomes" id="UP000789405"/>
    </source>
</evidence>
<protein>
    <submittedName>
        <fullName evidence="2">13004_t:CDS:1</fullName>
    </submittedName>
</protein>
<dbReference type="AlphaFoldDB" id="A0A9N9K199"/>
<dbReference type="EMBL" id="CAJVPY010038401">
    <property type="protein sequence ID" value="CAG8803913.1"/>
    <property type="molecule type" value="Genomic_DNA"/>
</dbReference>
<gene>
    <name evidence="2" type="ORF">DERYTH_LOCUS23990</name>
</gene>
<evidence type="ECO:0000313" key="2">
    <source>
        <dbReference type="EMBL" id="CAG8803913.1"/>
    </source>
</evidence>
<feature type="region of interest" description="Disordered" evidence="1">
    <location>
        <begin position="1"/>
        <end position="20"/>
    </location>
</feature>
<keyword evidence="3" id="KW-1185">Reference proteome</keyword>
<evidence type="ECO:0000256" key="1">
    <source>
        <dbReference type="SAM" id="MobiDB-lite"/>
    </source>
</evidence>
<organism evidence="2 3">
    <name type="scientific">Dentiscutata erythropus</name>
    <dbReference type="NCBI Taxonomy" id="1348616"/>
    <lineage>
        <taxon>Eukaryota</taxon>
        <taxon>Fungi</taxon>
        <taxon>Fungi incertae sedis</taxon>
        <taxon>Mucoromycota</taxon>
        <taxon>Glomeromycotina</taxon>
        <taxon>Glomeromycetes</taxon>
        <taxon>Diversisporales</taxon>
        <taxon>Gigasporaceae</taxon>
        <taxon>Dentiscutata</taxon>
    </lineage>
</organism>
<dbReference type="Proteomes" id="UP000789405">
    <property type="component" value="Unassembled WGS sequence"/>
</dbReference>